<protein>
    <submittedName>
        <fullName evidence="1">Uncharacterized protein</fullName>
    </submittedName>
</protein>
<dbReference type="AlphaFoldDB" id="A0A2P2KJH3"/>
<name>A0A2P2KJH3_RHIMU</name>
<evidence type="ECO:0000313" key="1">
    <source>
        <dbReference type="EMBL" id="MBX05870.1"/>
    </source>
</evidence>
<reference evidence="1" key="1">
    <citation type="submission" date="2018-02" db="EMBL/GenBank/DDBJ databases">
        <title>Rhizophora mucronata_Transcriptome.</title>
        <authorList>
            <person name="Meera S.P."/>
            <person name="Sreeshan A."/>
            <person name="Augustine A."/>
        </authorList>
    </citation>
    <scope>NUCLEOTIDE SEQUENCE</scope>
    <source>
        <tissue evidence="1">Leaf</tissue>
    </source>
</reference>
<accession>A0A2P2KJH3</accession>
<sequence length="43" mass="5129">MHSNNPIFEYLVIPCYKRVEMHSNTNLISNFRNQLRPSKVCHP</sequence>
<organism evidence="1">
    <name type="scientific">Rhizophora mucronata</name>
    <name type="common">Asiatic mangrove</name>
    <dbReference type="NCBI Taxonomy" id="61149"/>
    <lineage>
        <taxon>Eukaryota</taxon>
        <taxon>Viridiplantae</taxon>
        <taxon>Streptophyta</taxon>
        <taxon>Embryophyta</taxon>
        <taxon>Tracheophyta</taxon>
        <taxon>Spermatophyta</taxon>
        <taxon>Magnoliopsida</taxon>
        <taxon>eudicotyledons</taxon>
        <taxon>Gunneridae</taxon>
        <taxon>Pentapetalae</taxon>
        <taxon>rosids</taxon>
        <taxon>fabids</taxon>
        <taxon>Malpighiales</taxon>
        <taxon>Rhizophoraceae</taxon>
        <taxon>Rhizophora</taxon>
    </lineage>
</organism>
<dbReference type="EMBL" id="GGEC01025386">
    <property type="protein sequence ID" value="MBX05870.1"/>
    <property type="molecule type" value="Transcribed_RNA"/>
</dbReference>
<proteinExistence type="predicted"/>